<name>A0A0A9CIW0_ARUDO</name>
<reference evidence="1" key="2">
    <citation type="journal article" date="2015" name="Data Brief">
        <title>Shoot transcriptome of the giant reed, Arundo donax.</title>
        <authorList>
            <person name="Barrero R.A."/>
            <person name="Guerrero F.D."/>
            <person name="Moolhuijzen P."/>
            <person name="Goolsby J.A."/>
            <person name="Tidwell J."/>
            <person name="Bellgard S.E."/>
            <person name="Bellgard M.I."/>
        </authorList>
    </citation>
    <scope>NUCLEOTIDE SEQUENCE</scope>
    <source>
        <tissue evidence="1">Shoot tissue taken approximately 20 cm above the soil surface</tissue>
    </source>
</reference>
<reference evidence="1" key="1">
    <citation type="submission" date="2014-09" db="EMBL/GenBank/DDBJ databases">
        <authorList>
            <person name="Magalhaes I.L.F."/>
            <person name="Oliveira U."/>
            <person name="Santos F.R."/>
            <person name="Vidigal T.H.D.A."/>
            <person name="Brescovit A.D."/>
            <person name="Santos A.J."/>
        </authorList>
    </citation>
    <scope>NUCLEOTIDE SEQUENCE</scope>
    <source>
        <tissue evidence="1">Shoot tissue taken approximately 20 cm above the soil surface</tissue>
    </source>
</reference>
<dbReference type="AlphaFoldDB" id="A0A0A9CIW0"/>
<dbReference type="SUPFAM" id="SSF52058">
    <property type="entry name" value="L domain-like"/>
    <property type="match status" value="1"/>
</dbReference>
<evidence type="ECO:0008006" key="2">
    <source>
        <dbReference type="Google" id="ProtNLM"/>
    </source>
</evidence>
<sequence>MHSCGEDIRLDGLWPLVTQGQLSYLRVIGSPKFFRAGSDPMRGLQDENQEQLLRRSSILWELLTDDVVGVLAAPICSLLSSSLIELALYGGTPDTEVQRFTKEQEEALQLLTSLQELRFWDCKKLQCLPAGLHRLPNHKILKIFGCPAISSLPEDGLPSSLQELYLRSYDDNEKLKQHCRNFVQSHSQIKLVA</sequence>
<dbReference type="EMBL" id="GBRH01222394">
    <property type="protein sequence ID" value="JAD75501.1"/>
    <property type="molecule type" value="Transcribed_RNA"/>
</dbReference>
<accession>A0A0A9CIW0</accession>
<evidence type="ECO:0000313" key="1">
    <source>
        <dbReference type="EMBL" id="JAD75501.1"/>
    </source>
</evidence>
<protein>
    <recommendedName>
        <fullName evidence="2">NB-ARC domain-containing protein</fullName>
    </recommendedName>
</protein>
<organism evidence="1">
    <name type="scientific">Arundo donax</name>
    <name type="common">Giant reed</name>
    <name type="synonym">Donax arundinaceus</name>
    <dbReference type="NCBI Taxonomy" id="35708"/>
    <lineage>
        <taxon>Eukaryota</taxon>
        <taxon>Viridiplantae</taxon>
        <taxon>Streptophyta</taxon>
        <taxon>Embryophyta</taxon>
        <taxon>Tracheophyta</taxon>
        <taxon>Spermatophyta</taxon>
        <taxon>Magnoliopsida</taxon>
        <taxon>Liliopsida</taxon>
        <taxon>Poales</taxon>
        <taxon>Poaceae</taxon>
        <taxon>PACMAD clade</taxon>
        <taxon>Arundinoideae</taxon>
        <taxon>Arundineae</taxon>
        <taxon>Arundo</taxon>
    </lineage>
</organism>
<proteinExistence type="predicted"/>
<dbReference type="InterPro" id="IPR032675">
    <property type="entry name" value="LRR_dom_sf"/>
</dbReference>
<dbReference type="Gene3D" id="3.80.10.10">
    <property type="entry name" value="Ribonuclease Inhibitor"/>
    <property type="match status" value="1"/>
</dbReference>